<feature type="signal peptide" evidence="1">
    <location>
        <begin position="1"/>
        <end position="21"/>
    </location>
</feature>
<evidence type="ECO:0000313" key="3">
    <source>
        <dbReference type="EMBL" id="MEE1884113.1"/>
    </source>
</evidence>
<organism evidence="3 4">
    <name type="scientific">Pedobacter flavus</name>
    <dbReference type="NCBI Taxonomy" id="3113906"/>
    <lineage>
        <taxon>Bacteria</taxon>
        <taxon>Pseudomonadati</taxon>
        <taxon>Bacteroidota</taxon>
        <taxon>Sphingobacteriia</taxon>
        <taxon>Sphingobacteriales</taxon>
        <taxon>Sphingobacteriaceae</taxon>
        <taxon>Pedobacter</taxon>
    </lineage>
</organism>
<evidence type="ECO:0000313" key="4">
    <source>
        <dbReference type="Proteomes" id="UP001337681"/>
    </source>
</evidence>
<keyword evidence="1" id="KW-0732">Signal</keyword>
<evidence type="ECO:0000256" key="1">
    <source>
        <dbReference type="SAM" id="SignalP"/>
    </source>
</evidence>
<dbReference type="InterPro" id="IPR036873">
    <property type="entry name" value="Rhodanese-like_dom_sf"/>
</dbReference>
<reference evidence="3 4" key="1">
    <citation type="submission" date="2024-01" db="EMBL/GenBank/DDBJ databases">
        <title>Pedobacter sp. nov., isolated from oil-contaminated soil.</title>
        <authorList>
            <person name="Le N.T.T."/>
        </authorList>
    </citation>
    <scope>NUCLEOTIDE SEQUENCE [LARGE SCALE GENOMIC DNA]</scope>
    <source>
        <strain evidence="3 4">VNH31</strain>
    </source>
</reference>
<dbReference type="Pfam" id="PF00581">
    <property type="entry name" value="Rhodanese"/>
    <property type="match status" value="1"/>
</dbReference>
<proteinExistence type="predicted"/>
<gene>
    <name evidence="3" type="ORF">VRU49_01655</name>
</gene>
<protein>
    <submittedName>
        <fullName evidence="3">Rhodanese-like domain-containing protein</fullName>
    </submittedName>
</protein>
<dbReference type="Proteomes" id="UP001337681">
    <property type="component" value="Unassembled WGS sequence"/>
</dbReference>
<dbReference type="EMBL" id="JAZDQU010000001">
    <property type="protein sequence ID" value="MEE1884113.1"/>
    <property type="molecule type" value="Genomic_DNA"/>
</dbReference>
<dbReference type="InterPro" id="IPR001763">
    <property type="entry name" value="Rhodanese-like_dom"/>
</dbReference>
<name>A0ABU7GYE5_9SPHI</name>
<evidence type="ECO:0000259" key="2">
    <source>
        <dbReference type="PROSITE" id="PS50206"/>
    </source>
</evidence>
<accession>A0ABU7GYE5</accession>
<feature type="domain" description="Rhodanese" evidence="2">
    <location>
        <begin position="38"/>
        <end position="127"/>
    </location>
</feature>
<dbReference type="InterPro" id="IPR050229">
    <property type="entry name" value="GlpE_sulfurtransferase"/>
</dbReference>
<dbReference type="Gene3D" id="3.40.250.10">
    <property type="entry name" value="Rhodanese-like domain"/>
    <property type="match status" value="1"/>
</dbReference>
<dbReference type="PANTHER" id="PTHR43031">
    <property type="entry name" value="FAD-DEPENDENT OXIDOREDUCTASE"/>
    <property type="match status" value="1"/>
</dbReference>
<dbReference type="PANTHER" id="PTHR43031:SF1">
    <property type="entry name" value="PYRIDINE NUCLEOTIDE-DISULPHIDE OXIDOREDUCTASE"/>
    <property type="match status" value="1"/>
</dbReference>
<dbReference type="SMART" id="SM00450">
    <property type="entry name" value="RHOD"/>
    <property type="match status" value="1"/>
</dbReference>
<dbReference type="SUPFAM" id="SSF52821">
    <property type="entry name" value="Rhodanese/Cell cycle control phosphatase"/>
    <property type="match status" value="1"/>
</dbReference>
<dbReference type="PROSITE" id="PS50206">
    <property type="entry name" value="RHODANESE_3"/>
    <property type="match status" value="1"/>
</dbReference>
<keyword evidence="4" id="KW-1185">Reference proteome</keyword>
<sequence>MKFKNIILAIILICTPAIIFAQDTNPKTITIRKLTKELSKNIQIVDVRTPKEFHEEHIKNSINYDFKSDEFKSLISNLNKEKPVYLYCRTGKRSAEAAVQLKNSGFKEVYSLKGGITKWKKRKLNIE</sequence>
<comment type="caution">
    <text evidence="3">The sequence shown here is derived from an EMBL/GenBank/DDBJ whole genome shotgun (WGS) entry which is preliminary data.</text>
</comment>
<dbReference type="RefSeq" id="WP_330145031.1">
    <property type="nucleotide sequence ID" value="NZ_JAZDQU010000001.1"/>
</dbReference>
<feature type="chain" id="PRO_5046197864" evidence="1">
    <location>
        <begin position="22"/>
        <end position="127"/>
    </location>
</feature>
<dbReference type="CDD" id="cd00158">
    <property type="entry name" value="RHOD"/>
    <property type="match status" value="1"/>
</dbReference>